<organism evidence="2 3">
    <name type="scientific">Bifidobacterium italicum</name>
    <dbReference type="NCBI Taxonomy" id="1960968"/>
    <lineage>
        <taxon>Bacteria</taxon>
        <taxon>Bacillati</taxon>
        <taxon>Actinomycetota</taxon>
        <taxon>Actinomycetes</taxon>
        <taxon>Bifidobacteriales</taxon>
        <taxon>Bifidobacteriaceae</taxon>
        <taxon>Bifidobacterium</taxon>
    </lineage>
</organism>
<proteinExistence type="predicted"/>
<evidence type="ECO:0000313" key="3">
    <source>
        <dbReference type="Proteomes" id="UP000217986"/>
    </source>
</evidence>
<dbReference type="Pfam" id="PF05713">
    <property type="entry name" value="MobC"/>
    <property type="match status" value="1"/>
</dbReference>
<accession>A0A2A2EGD2</accession>
<dbReference type="RefSeq" id="WP_095613824.1">
    <property type="nucleotide sequence ID" value="NZ_MVOG01000032.1"/>
</dbReference>
<dbReference type="InterPro" id="IPR008687">
    <property type="entry name" value="MobC"/>
</dbReference>
<dbReference type="OrthoDB" id="3871898at2"/>
<protein>
    <submittedName>
        <fullName evidence="2">Mobilization protein MobC</fullName>
    </submittedName>
</protein>
<evidence type="ECO:0000259" key="1">
    <source>
        <dbReference type="Pfam" id="PF05713"/>
    </source>
</evidence>
<feature type="domain" description="Bacterial mobilisation" evidence="1">
    <location>
        <begin position="77"/>
        <end position="121"/>
    </location>
</feature>
<reference evidence="2 3" key="1">
    <citation type="journal article" date="2017" name="ISME J.">
        <title>Unveiling bifidobacterial biogeography across the mammalian branch of the tree of life.</title>
        <authorList>
            <person name="Milani C."/>
            <person name="Mangifesta M."/>
            <person name="Mancabelli L."/>
            <person name="Lugli G.A."/>
            <person name="James K."/>
            <person name="Duranti S."/>
            <person name="Turroni F."/>
            <person name="Ferrario C."/>
            <person name="Ossiprandi M.C."/>
            <person name="van Sinderen D."/>
            <person name="Ventura M."/>
        </authorList>
    </citation>
    <scope>NUCLEOTIDE SEQUENCE [LARGE SCALE GENOMIC DNA]</scope>
    <source>
        <strain evidence="2 3">70</strain>
    </source>
</reference>
<sequence>MTRRKQRRQDGTTRDRQMHLRASAEDIRMMRRVSERMGMTVAHATVTLFRRAEGVQERDREERESPQVRELKAIRTQIWRIGHNINQIARNTNRDMNATQADEAAAVNAVRDCRELLAQADEIIRSNTPES</sequence>
<dbReference type="Proteomes" id="UP000217986">
    <property type="component" value="Unassembled WGS sequence"/>
</dbReference>
<gene>
    <name evidence="2" type="ORF">B1400_1498</name>
</gene>
<dbReference type="AlphaFoldDB" id="A0A2A2EGD2"/>
<dbReference type="EMBL" id="MVOG01000032">
    <property type="protein sequence ID" value="PAU67968.1"/>
    <property type="molecule type" value="Genomic_DNA"/>
</dbReference>
<comment type="caution">
    <text evidence="2">The sequence shown here is derived from an EMBL/GenBank/DDBJ whole genome shotgun (WGS) entry which is preliminary data.</text>
</comment>
<evidence type="ECO:0000313" key="2">
    <source>
        <dbReference type="EMBL" id="PAU67968.1"/>
    </source>
</evidence>
<name>A0A2A2EGD2_9BIFI</name>
<keyword evidence="3" id="KW-1185">Reference proteome</keyword>